<comment type="subcellular location">
    <subcellularLocation>
        <location evidence="1 9">Nucleus</location>
        <location evidence="1 9">Nucleolus</location>
    </subcellularLocation>
</comment>
<organism evidence="11 12">
    <name type="scientific">Tuber magnatum</name>
    <name type="common">white Piedmont truffle</name>
    <dbReference type="NCBI Taxonomy" id="42249"/>
    <lineage>
        <taxon>Eukaryota</taxon>
        <taxon>Fungi</taxon>
        <taxon>Dikarya</taxon>
        <taxon>Ascomycota</taxon>
        <taxon>Pezizomycotina</taxon>
        <taxon>Pezizomycetes</taxon>
        <taxon>Pezizales</taxon>
        <taxon>Tuberaceae</taxon>
        <taxon>Tuber</taxon>
    </lineage>
</organism>
<dbReference type="InterPro" id="IPR042036">
    <property type="entry name" value="RRP8_N"/>
</dbReference>
<accession>A0A317SJS3</accession>
<dbReference type="STRING" id="42249.A0A317SJS3"/>
<reference evidence="11 12" key="1">
    <citation type="submission" date="2018-03" db="EMBL/GenBank/DDBJ databases">
        <title>Genomes of Pezizomycetes fungi and the evolution of truffles.</title>
        <authorList>
            <person name="Murat C."/>
            <person name="Payen T."/>
            <person name="Noel B."/>
            <person name="Kuo A."/>
            <person name="Martin F.M."/>
        </authorList>
    </citation>
    <scope>NUCLEOTIDE SEQUENCE [LARGE SCALE GENOMIC DNA]</scope>
    <source>
        <strain evidence="11">091103-1</strain>
    </source>
</reference>
<keyword evidence="3 9" id="KW-0698">rRNA processing</keyword>
<feature type="compositionally biased region" description="Basic and acidic residues" evidence="10">
    <location>
        <begin position="48"/>
        <end position="65"/>
    </location>
</feature>
<dbReference type="Gene3D" id="3.40.50.150">
    <property type="entry name" value="Vaccinia Virus protein VP39"/>
    <property type="match status" value="1"/>
</dbReference>
<dbReference type="GO" id="GO:0016433">
    <property type="term" value="F:rRNA (adenine) methyltransferase activity"/>
    <property type="evidence" value="ECO:0007669"/>
    <property type="project" value="TreeGrafter"/>
</dbReference>
<dbReference type="CDD" id="cd02440">
    <property type="entry name" value="AdoMet_MTases"/>
    <property type="match status" value="1"/>
</dbReference>
<keyword evidence="7 9" id="KW-0539">Nucleus</keyword>
<evidence type="ECO:0000256" key="7">
    <source>
        <dbReference type="ARBA" id="ARBA00023242"/>
    </source>
</evidence>
<evidence type="ECO:0000256" key="9">
    <source>
        <dbReference type="RuleBase" id="RU365074"/>
    </source>
</evidence>
<comment type="caution">
    <text evidence="11">The sequence shown here is derived from an EMBL/GenBank/DDBJ whole genome shotgun (WGS) entry which is preliminary data.</text>
</comment>
<sequence length="510" mass="56942">MFAVSGWNLEAGPKTQVDESVKKKKNKSKSSKSASSSNATPITSKRFPAKESEPGKEIPRPKGEKQTVVTSENVLALYEKVIEGKKPAKKPRDRKRSRKSAKPDPSEVASLAVARKRSKPHDEEDGETPTPKTIGGAEEGNSERNGNRIVSPRKEKGVRGAAKSANTASTAANTEAQSDLTDKTPGSAPISTLTPFQLKMHQKLSSARFRHINEILYTTPSCSSLSLFREQPEMYQEYHKGFRRQVEIWPENPVDVFIKQLQERGKVKFERGHNKRWNSSAGGNLLPLPRDKEEGWCTVADLGCGDAKIAATINHQKPRGKAKVKVLSYDLQVSTPDVTVADIAHLPLEPDSVDVAIFCLALMGTNFLDFVEEAHRILRWKGELWVAEIKSRFSRPGVNGVEDDADMEETPKKGDEPYKQFVDALSKRGFTLRGTVDAGNKMFVRMEFVKMQEKAQQDDRDGGSWGPRVKKKLKFVEDDEVREDQILKPCVYKSRLLVQGTFHANAMERN</sequence>
<dbReference type="EC" id="2.1.1.-" evidence="9"/>
<gene>
    <name evidence="11" type="ORF">C7212DRAFT_365070</name>
</gene>
<comment type="function">
    <text evidence="9">S-adenosyl-L-methionine-dependent methyltransferase that specifically methylates the N(1) position of adenine in helix 25.1 in 25S rRNA. Required both for ribosomal 40S and 60S subunits biogenesis. Required for efficient pre-rRNA cleavage at site A2.</text>
</comment>
<keyword evidence="5 9" id="KW-0808">Transferase</keyword>
<keyword evidence="4 9" id="KW-0489">Methyltransferase</keyword>
<feature type="compositionally biased region" description="Low complexity" evidence="10">
    <location>
        <begin position="161"/>
        <end position="176"/>
    </location>
</feature>
<feature type="compositionally biased region" description="Basic and acidic residues" evidence="10">
    <location>
        <begin position="141"/>
        <end position="158"/>
    </location>
</feature>
<dbReference type="AlphaFoldDB" id="A0A317SJS3"/>
<name>A0A317SJS3_9PEZI</name>
<dbReference type="InterPro" id="IPR007823">
    <property type="entry name" value="RRP8"/>
</dbReference>
<keyword evidence="6 9" id="KW-0949">S-adenosyl-L-methionine</keyword>
<proteinExistence type="inferred from homology"/>
<dbReference type="SUPFAM" id="SSF53335">
    <property type="entry name" value="S-adenosyl-L-methionine-dependent methyltransferases"/>
    <property type="match status" value="1"/>
</dbReference>
<comment type="similarity">
    <text evidence="2 9">Belongs to the methyltransferase superfamily. RRP8 family.</text>
</comment>
<evidence type="ECO:0000256" key="2">
    <source>
        <dbReference type="ARBA" id="ARBA00006301"/>
    </source>
</evidence>
<evidence type="ECO:0000313" key="11">
    <source>
        <dbReference type="EMBL" id="PWW74665.1"/>
    </source>
</evidence>
<dbReference type="OrthoDB" id="10258825at2759"/>
<dbReference type="PANTHER" id="PTHR12787">
    <property type="entry name" value="RIBOSOMAL RNA-PROCESSING PROTEIN 8"/>
    <property type="match status" value="1"/>
</dbReference>
<dbReference type="InterPro" id="IPR029063">
    <property type="entry name" value="SAM-dependent_MTases_sf"/>
</dbReference>
<dbReference type="PANTHER" id="PTHR12787:SF0">
    <property type="entry name" value="RIBOSOMAL RNA-PROCESSING PROTEIN 8"/>
    <property type="match status" value="1"/>
</dbReference>
<dbReference type="EMBL" id="PYWC01000058">
    <property type="protein sequence ID" value="PWW74665.1"/>
    <property type="molecule type" value="Genomic_DNA"/>
</dbReference>
<evidence type="ECO:0000256" key="3">
    <source>
        <dbReference type="ARBA" id="ARBA00022552"/>
    </source>
</evidence>
<feature type="compositionally biased region" description="Basic residues" evidence="10">
    <location>
        <begin position="87"/>
        <end position="100"/>
    </location>
</feature>
<evidence type="ECO:0000256" key="5">
    <source>
        <dbReference type="ARBA" id="ARBA00022679"/>
    </source>
</evidence>
<evidence type="ECO:0000313" key="12">
    <source>
        <dbReference type="Proteomes" id="UP000246991"/>
    </source>
</evidence>
<evidence type="ECO:0000256" key="4">
    <source>
        <dbReference type="ARBA" id="ARBA00022603"/>
    </source>
</evidence>
<dbReference type="GO" id="GO:0005730">
    <property type="term" value="C:nucleolus"/>
    <property type="evidence" value="ECO:0007669"/>
    <property type="project" value="UniProtKB-SubCell"/>
</dbReference>
<evidence type="ECO:0000256" key="8">
    <source>
        <dbReference type="ARBA" id="ARBA00076672"/>
    </source>
</evidence>
<evidence type="ECO:0000256" key="10">
    <source>
        <dbReference type="SAM" id="MobiDB-lite"/>
    </source>
</evidence>
<dbReference type="FunFam" id="1.10.10.2150:FF:000001">
    <property type="entry name" value="Ribosomal RNA-processing protein 8"/>
    <property type="match status" value="1"/>
</dbReference>
<dbReference type="Gene3D" id="1.10.10.2150">
    <property type="entry name" value="Ribosomal RNA-processing protein 8, N-terminal domain"/>
    <property type="match status" value="1"/>
</dbReference>
<dbReference type="Proteomes" id="UP000246991">
    <property type="component" value="Unassembled WGS sequence"/>
</dbReference>
<dbReference type="Pfam" id="PF05148">
    <property type="entry name" value="Methyltransf_8"/>
    <property type="match status" value="1"/>
</dbReference>
<feature type="region of interest" description="Disordered" evidence="10">
    <location>
        <begin position="1"/>
        <end position="188"/>
    </location>
</feature>
<evidence type="ECO:0000256" key="6">
    <source>
        <dbReference type="ARBA" id="ARBA00022691"/>
    </source>
</evidence>
<evidence type="ECO:0000256" key="1">
    <source>
        <dbReference type="ARBA" id="ARBA00004604"/>
    </source>
</evidence>
<protein>
    <recommendedName>
        <fullName evidence="8 9">Ribosomal RNA-processing protein 8</fullName>
        <ecNumber evidence="9">2.1.1.-</ecNumber>
    </recommendedName>
</protein>
<keyword evidence="12" id="KW-1185">Reference proteome</keyword>
<dbReference type="GO" id="GO:0042273">
    <property type="term" value="P:ribosomal large subunit biogenesis"/>
    <property type="evidence" value="ECO:0007669"/>
    <property type="project" value="TreeGrafter"/>
</dbReference>